<keyword evidence="4" id="KW-1185">Reference proteome</keyword>
<dbReference type="EnsemblFungi" id="EJT80734">
    <property type="protein sequence ID" value="EJT80734"/>
    <property type="gene ID" value="GGTG_00728"/>
</dbReference>
<dbReference type="VEuPathDB" id="FungiDB:GGTG_00728"/>
<feature type="region of interest" description="Disordered" evidence="1">
    <location>
        <begin position="31"/>
        <end position="53"/>
    </location>
</feature>
<dbReference type="EMBL" id="GL385395">
    <property type="protein sequence ID" value="EJT80734.1"/>
    <property type="molecule type" value="Genomic_DNA"/>
</dbReference>
<feature type="compositionally biased region" description="Polar residues" evidence="1">
    <location>
        <begin position="149"/>
        <end position="172"/>
    </location>
</feature>
<feature type="region of interest" description="Disordered" evidence="1">
    <location>
        <begin position="141"/>
        <end position="198"/>
    </location>
</feature>
<reference evidence="3" key="5">
    <citation type="submission" date="2018-04" db="UniProtKB">
        <authorList>
            <consortium name="EnsemblFungi"/>
        </authorList>
    </citation>
    <scope>IDENTIFICATION</scope>
    <source>
        <strain evidence="3">R3-111a-1</strain>
    </source>
</reference>
<evidence type="ECO:0000313" key="2">
    <source>
        <dbReference type="EMBL" id="EJT80734.1"/>
    </source>
</evidence>
<reference evidence="2" key="2">
    <citation type="submission" date="2010-07" db="EMBL/GenBank/DDBJ databases">
        <authorList>
            <consortium name="The Broad Institute Genome Sequencing Platform"/>
            <consortium name="Broad Institute Genome Sequencing Center for Infectious Disease"/>
            <person name="Ma L.-J."/>
            <person name="Dead R."/>
            <person name="Young S."/>
            <person name="Zeng Q."/>
            <person name="Koehrsen M."/>
            <person name="Alvarado L."/>
            <person name="Berlin A."/>
            <person name="Chapman S.B."/>
            <person name="Chen Z."/>
            <person name="Freedman E."/>
            <person name="Gellesch M."/>
            <person name="Goldberg J."/>
            <person name="Griggs A."/>
            <person name="Gujja S."/>
            <person name="Heilman E.R."/>
            <person name="Heiman D."/>
            <person name="Hepburn T."/>
            <person name="Howarth C."/>
            <person name="Jen D."/>
            <person name="Larson L."/>
            <person name="Mehta T."/>
            <person name="Neiman D."/>
            <person name="Pearson M."/>
            <person name="Roberts A."/>
            <person name="Saif S."/>
            <person name="Shea T."/>
            <person name="Shenoy N."/>
            <person name="Sisk P."/>
            <person name="Stolte C."/>
            <person name="Sykes S."/>
            <person name="Walk T."/>
            <person name="White J."/>
            <person name="Yandava C."/>
            <person name="Haas B."/>
            <person name="Nusbaum C."/>
            <person name="Birren B."/>
        </authorList>
    </citation>
    <scope>NUCLEOTIDE SEQUENCE</scope>
    <source>
        <strain evidence="2">R3-111a-1</strain>
    </source>
</reference>
<dbReference type="HOGENOM" id="CLU_1277681_0_0_1"/>
<reference evidence="3" key="4">
    <citation type="journal article" date="2015" name="G3 (Bethesda)">
        <title>Genome sequences of three phytopathogenic species of the Magnaporthaceae family of fungi.</title>
        <authorList>
            <person name="Okagaki L.H."/>
            <person name="Nunes C.C."/>
            <person name="Sailsbery J."/>
            <person name="Clay B."/>
            <person name="Brown D."/>
            <person name="John T."/>
            <person name="Oh Y."/>
            <person name="Young N."/>
            <person name="Fitzgerald M."/>
            <person name="Haas B.J."/>
            <person name="Zeng Q."/>
            <person name="Young S."/>
            <person name="Adiconis X."/>
            <person name="Fan L."/>
            <person name="Levin J.Z."/>
            <person name="Mitchell T.K."/>
            <person name="Okubara P.A."/>
            <person name="Farman M.L."/>
            <person name="Kohn L.M."/>
            <person name="Birren B."/>
            <person name="Ma L.-J."/>
            <person name="Dean R.A."/>
        </authorList>
    </citation>
    <scope>NUCLEOTIDE SEQUENCE</scope>
    <source>
        <strain evidence="3">R3-111a-1</strain>
    </source>
</reference>
<evidence type="ECO:0000313" key="4">
    <source>
        <dbReference type="Proteomes" id="UP000006039"/>
    </source>
</evidence>
<dbReference type="Proteomes" id="UP000006039">
    <property type="component" value="Unassembled WGS sequence"/>
</dbReference>
<evidence type="ECO:0000256" key="1">
    <source>
        <dbReference type="SAM" id="MobiDB-lite"/>
    </source>
</evidence>
<evidence type="ECO:0000313" key="3">
    <source>
        <dbReference type="EnsemblFungi" id="EJT80734"/>
    </source>
</evidence>
<protein>
    <submittedName>
        <fullName evidence="2 3">Uncharacterized protein</fullName>
    </submittedName>
</protein>
<dbReference type="RefSeq" id="XP_009216743.1">
    <property type="nucleotide sequence ID" value="XM_009218479.1"/>
</dbReference>
<feature type="compositionally biased region" description="Basic and acidic residues" evidence="1">
    <location>
        <begin position="186"/>
        <end position="195"/>
    </location>
</feature>
<reference evidence="2" key="3">
    <citation type="submission" date="2010-09" db="EMBL/GenBank/DDBJ databases">
        <title>Annotation of Gaeumannomyces graminis var. tritici R3-111a-1.</title>
        <authorList>
            <consortium name="The Broad Institute Genome Sequencing Platform"/>
            <person name="Ma L.-J."/>
            <person name="Dead R."/>
            <person name="Young S.K."/>
            <person name="Zeng Q."/>
            <person name="Gargeya S."/>
            <person name="Fitzgerald M."/>
            <person name="Haas B."/>
            <person name="Abouelleil A."/>
            <person name="Alvarado L."/>
            <person name="Arachchi H.M."/>
            <person name="Berlin A."/>
            <person name="Brown A."/>
            <person name="Chapman S.B."/>
            <person name="Chen Z."/>
            <person name="Dunbar C."/>
            <person name="Freedman E."/>
            <person name="Gearin G."/>
            <person name="Gellesch M."/>
            <person name="Goldberg J."/>
            <person name="Griggs A."/>
            <person name="Gujja S."/>
            <person name="Heiman D."/>
            <person name="Howarth C."/>
            <person name="Larson L."/>
            <person name="Lui A."/>
            <person name="MacDonald P.J.P."/>
            <person name="Mehta T."/>
            <person name="Montmayeur A."/>
            <person name="Murphy C."/>
            <person name="Neiman D."/>
            <person name="Pearson M."/>
            <person name="Priest M."/>
            <person name="Roberts A."/>
            <person name="Saif S."/>
            <person name="Shea T."/>
            <person name="Shenoy N."/>
            <person name="Sisk P."/>
            <person name="Stolte C."/>
            <person name="Sykes S."/>
            <person name="Yandava C."/>
            <person name="Wortman J."/>
            <person name="Nusbaum C."/>
            <person name="Birren B."/>
        </authorList>
    </citation>
    <scope>NUCLEOTIDE SEQUENCE</scope>
    <source>
        <strain evidence="2">R3-111a-1</strain>
    </source>
</reference>
<gene>
    <name evidence="3" type="primary">20341186</name>
    <name evidence="2" type="ORF">GGTG_00728</name>
</gene>
<dbReference type="AlphaFoldDB" id="J3NHJ1"/>
<accession>J3NHJ1</accession>
<reference evidence="4" key="1">
    <citation type="submission" date="2010-07" db="EMBL/GenBank/DDBJ databases">
        <title>The genome sequence of Gaeumannomyces graminis var. tritici strain R3-111a-1.</title>
        <authorList>
            <consortium name="The Broad Institute Genome Sequencing Platform"/>
            <person name="Ma L.-J."/>
            <person name="Dead R."/>
            <person name="Young S."/>
            <person name="Zeng Q."/>
            <person name="Koehrsen M."/>
            <person name="Alvarado L."/>
            <person name="Berlin A."/>
            <person name="Chapman S.B."/>
            <person name="Chen Z."/>
            <person name="Freedman E."/>
            <person name="Gellesch M."/>
            <person name="Goldberg J."/>
            <person name="Griggs A."/>
            <person name="Gujja S."/>
            <person name="Heilman E.R."/>
            <person name="Heiman D."/>
            <person name="Hepburn T."/>
            <person name="Howarth C."/>
            <person name="Jen D."/>
            <person name="Larson L."/>
            <person name="Mehta T."/>
            <person name="Neiman D."/>
            <person name="Pearson M."/>
            <person name="Roberts A."/>
            <person name="Saif S."/>
            <person name="Shea T."/>
            <person name="Shenoy N."/>
            <person name="Sisk P."/>
            <person name="Stolte C."/>
            <person name="Sykes S."/>
            <person name="Walk T."/>
            <person name="White J."/>
            <person name="Yandava C."/>
            <person name="Haas B."/>
            <person name="Nusbaum C."/>
            <person name="Birren B."/>
        </authorList>
    </citation>
    <scope>NUCLEOTIDE SEQUENCE [LARGE SCALE GENOMIC DNA]</scope>
    <source>
        <strain evidence="4">R3-111a-1</strain>
    </source>
</reference>
<proteinExistence type="predicted"/>
<sequence>MTAPVVGHAHDRARHPINMEGAASLAKNKASTLPRPGIRGSRSIPSFPPSTPSCCEPPTKLEYRTIIVATSCRSRLQTQQAGGRSIPSLPPSHSLDALSPFLAIPADDRTGRQEEKPACRYTVALSQGRTVDDRPIHPLPAEIAGGSRGTSEQSSLTWAGSTHGSGKGNNSPRTRRKKTLGYVTAHGEENRKHCTDAGPDSLELAVYQDFFMLPNP</sequence>
<organism evidence="2">
    <name type="scientific">Gaeumannomyces tritici (strain R3-111a-1)</name>
    <name type="common">Wheat and barley take-all root rot fungus</name>
    <name type="synonym">Gaeumannomyces graminis var. tritici</name>
    <dbReference type="NCBI Taxonomy" id="644352"/>
    <lineage>
        <taxon>Eukaryota</taxon>
        <taxon>Fungi</taxon>
        <taxon>Dikarya</taxon>
        <taxon>Ascomycota</taxon>
        <taxon>Pezizomycotina</taxon>
        <taxon>Sordariomycetes</taxon>
        <taxon>Sordariomycetidae</taxon>
        <taxon>Magnaporthales</taxon>
        <taxon>Magnaporthaceae</taxon>
        <taxon>Gaeumannomyces</taxon>
    </lineage>
</organism>
<dbReference type="GeneID" id="20341186"/>
<name>J3NHJ1_GAET3</name>